<dbReference type="GO" id="GO:0032993">
    <property type="term" value="C:protein-DNA complex"/>
    <property type="evidence" value="ECO:0007669"/>
    <property type="project" value="TreeGrafter"/>
</dbReference>
<evidence type="ECO:0000256" key="4">
    <source>
        <dbReference type="ARBA" id="ARBA00023163"/>
    </source>
</evidence>
<evidence type="ECO:0000256" key="3">
    <source>
        <dbReference type="ARBA" id="ARBA00023125"/>
    </source>
</evidence>
<dbReference type="GO" id="GO:0000976">
    <property type="term" value="F:transcription cis-regulatory region binding"/>
    <property type="evidence" value="ECO:0007669"/>
    <property type="project" value="TreeGrafter"/>
</dbReference>
<dbReference type="eggNOG" id="COG0745">
    <property type="taxonomic scope" value="Bacteria"/>
</dbReference>
<dbReference type="InterPro" id="IPR011006">
    <property type="entry name" value="CheY-like_superfamily"/>
</dbReference>
<dbReference type="EMBL" id="CP002987">
    <property type="protein sequence ID" value="AFA49765.1"/>
    <property type="molecule type" value="Genomic_DNA"/>
</dbReference>
<dbReference type="Gene3D" id="3.40.50.2300">
    <property type="match status" value="1"/>
</dbReference>
<accession>H6LI65</accession>
<dbReference type="InterPro" id="IPR001789">
    <property type="entry name" value="Sig_transdc_resp-reg_receiver"/>
</dbReference>
<dbReference type="GO" id="GO:0000156">
    <property type="term" value="F:phosphorelay response regulator activity"/>
    <property type="evidence" value="ECO:0007669"/>
    <property type="project" value="TreeGrafter"/>
</dbReference>
<dbReference type="OrthoDB" id="9790442at2"/>
<evidence type="ECO:0000259" key="9">
    <source>
        <dbReference type="PROSITE" id="PS51755"/>
    </source>
</evidence>
<reference evidence="11" key="1">
    <citation type="submission" date="2011-07" db="EMBL/GenBank/DDBJ databases">
        <title>Complete genome sequence of Acetobacterium woodii.</title>
        <authorList>
            <person name="Poehlein A."/>
            <person name="Schmidt S."/>
            <person name="Kaster A.-K."/>
            <person name="Goenrich M."/>
            <person name="Vollmers J."/>
            <person name="Thuermer A."/>
            <person name="Gottschalk G."/>
            <person name="Thauer R.K."/>
            <person name="Daniel R."/>
            <person name="Mueller V."/>
        </authorList>
    </citation>
    <scope>NUCLEOTIDE SEQUENCE [LARGE SCALE GENOMIC DNA]</scope>
    <source>
        <strain evidence="11">ATCC 29683 / DSM 1030 / JCM 2381 / KCTC 1655 / WB1</strain>
    </source>
</reference>
<sequence>MYKILIVEDDQVIANALKRHFEKWELEARTIEDFQHILEVFVDYEPQLVLLDISLPFFNGYHWCNEIRKISKVPIVFISSSSDNMNIVMAMNMGGDDFIAKPFDLSVMVAKIQALLRRTYSFQGQVNHLEHRGAILNLNDASMIYQDQKVELSKNEFKMLQILLENKGKVVSRDVIMKRLWDSDFFVDDNTLTVNIARLRKKLDEMGLNEFIVTKKGIGYLIGD</sequence>
<evidence type="ECO:0000313" key="11">
    <source>
        <dbReference type="Proteomes" id="UP000007177"/>
    </source>
</evidence>
<evidence type="ECO:0000256" key="7">
    <source>
        <dbReference type="PROSITE-ProRule" id="PRU01091"/>
    </source>
</evidence>
<dbReference type="HOGENOM" id="CLU_000445_30_3_9"/>
<feature type="modified residue" description="4-aspartylphosphate" evidence="6">
    <location>
        <position position="52"/>
    </location>
</feature>
<name>H6LI65_ACEWD</name>
<keyword evidence="3 7" id="KW-0238">DNA-binding</keyword>
<dbReference type="PROSITE" id="PS50110">
    <property type="entry name" value="RESPONSE_REGULATORY"/>
    <property type="match status" value="1"/>
</dbReference>
<dbReference type="InterPro" id="IPR001867">
    <property type="entry name" value="OmpR/PhoB-type_DNA-bd"/>
</dbReference>
<dbReference type="PANTHER" id="PTHR48111">
    <property type="entry name" value="REGULATOR OF RPOS"/>
    <property type="match status" value="1"/>
</dbReference>
<protein>
    <recommendedName>
        <fullName evidence="1">Stage 0 sporulation protein A homolog</fullName>
    </recommendedName>
</protein>
<dbReference type="SMART" id="SM00862">
    <property type="entry name" value="Trans_reg_C"/>
    <property type="match status" value="1"/>
</dbReference>
<dbReference type="STRING" id="931626.Awo_c30370"/>
<dbReference type="RefSeq" id="WP_014357362.1">
    <property type="nucleotide sequence ID" value="NC_016894.1"/>
</dbReference>
<keyword evidence="4" id="KW-0804">Transcription</keyword>
<dbReference type="AlphaFoldDB" id="H6LI65"/>
<dbReference type="InterPro" id="IPR036388">
    <property type="entry name" value="WH-like_DNA-bd_sf"/>
</dbReference>
<dbReference type="GO" id="GO:0006355">
    <property type="term" value="P:regulation of DNA-templated transcription"/>
    <property type="evidence" value="ECO:0007669"/>
    <property type="project" value="InterPro"/>
</dbReference>
<keyword evidence="6" id="KW-0597">Phosphoprotein</keyword>
<reference evidence="10 11" key="2">
    <citation type="journal article" date="2012" name="PLoS ONE">
        <title>An ancient pathway combining carbon dioxide fixation with the generation and utilization of a sodium ion gradient for ATP synthesis.</title>
        <authorList>
            <person name="Poehlein A."/>
            <person name="Schmidt S."/>
            <person name="Kaster A.K."/>
            <person name="Goenrich M."/>
            <person name="Vollmers J."/>
            <person name="Thurmer A."/>
            <person name="Bertsch J."/>
            <person name="Schuchmann K."/>
            <person name="Voigt B."/>
            <person name="Hecker M."/>
            <person name="Daniel R."/>
            <person name="Thauer R.K."/>
            <person name="Gottschalk G."/>
            <person name="Muller V."/>
        </authorList>
    </citation>
    <scope>NUCLEOTIDE SEQUENCE [LARGE SCALE GENOMIC DNA]</scope>
    <source>
        <strain evidence="11">ATCC 29683 / DSM 1030 / JCM 2381 / KCTC 1655 / WB1</strain>
    </source>
</reference>
<feature type="domain" description="Response regulatory" evidence="8">
    <location>
        <begin position="3"/>
        <end position="116"/>
    </location>
</feature>
<dbReference type="KEGG" id="awo:Awo_c30370"/>
<dbReference type="CDD" id="cd00383">
    <property type="entry name" value="trans_reg_C"/>
    <property type="match status" value="1"/>
</dbReference>
<dbReference type="GO" id="GO:0005829">
    <property type="term" value="C:cytosol"/>
    <property type="evidence" value="ECO:0007669"/>
    <property type="project" value="TreeGrafter"/>
</dbReference>
<dbReference type="SMART" id="SM00448">
    <property type="entry name" value="REC"/>
    <property type="match status" value="1"/>
</dbReference>
<evidence type="ECO:0000256" key="6">
    <source>
        <dbReference type="PROSITE-ProRule" id="PRU00169"/>
    </source>
</evidence>
<comment type="function">
    <text evidence="5">May play the central regulatory role in sporulation. It may be an element of the effector pathway responsible for the activation of sporulation genes in response to nutritional stress. Spo0A may act in concert with spo0H (a sigma factor) to control the expression of some genes that are critical to the sporulation process.</text>
</comment>
<dbReference type="Pfam" id="PF00486">
    <property type="entry name" value="Trans_reg_C"/>
    <property type="match status" value="1"/>
</dbReference>
<dbReference type="SUPFAM" id="SSF52172">
    <property type="entry name" value="CheY-like"/>
    <property type="match status" value="1"/>
</dbReference>
<keyword evidence="11" id="KW-1185">Reference proteome</keyword>
<dbReference type="Gene3D" id="1.10.10.10">
    <property type="entry name" value="Winged helix-like DNA-binding domain superfamily/Winged helix DNA-binding domain"/>
    <property type="match status" value="1"/>
</dbReference>
<organism evidence="10 11">
    <name type="scientific">Acetobacterium woodii (strain ATCC 29683 / DSM 1030 / JCM 2381 / KCTC 1655 / WB1)</name>
    <dbReference type="NCBI Taxonomy" id="931626"/>
    <lineage>
        <taxon>Bacteria</taxon>
        <taxon>Bacillati</taxon>
        <taxon>Bacillota</taxon>
        <taxon>Clostridia</taxon>
        <taxon>Eubacteriales</taxon>
        <taxon>Eubacteriaceae</taxon>
        <taxon>Acetobacterium</taxon>
    </lineage>
</organism>
<gene>
    <name evidence="10" type="ordered locus">Awo_c30370</name>
</gene>
<dbReference type="Pfam" id="PF00072">
    <property type="entry name" value="Response_reg"/>
    <property type="match status" value="1"/>
</dbReference>
<evidence type="ECO:0000256" key="5">
    <source>
        <dbReference type="ARBA" id="ARBA00024867"/>
    </source>
</evidence>
<feature type="DNA-binding region" description="OmpR/PhoB-type" evidence="7">
    <location>
        <begin position="126"/>
        <end position="224"/>
    </location>
</feature>
<dbReference type="PANTHER" id="PTHR48111:SF43">
    <property type="entry name" value="STAGE 0 SPORULATION PROTEIN A HOMOLOG"/>
    <property type="match status" value="1"/>
</dbReference>
<dbReference type="Proteomes" id="UP000007177">
    <property type="component" value="Chromosome"/>
</dbReference>
<dbReference type="PROSITE" id="PS51755">
    <property type="entry name" value="OMPR_PHOB"/>
    <property type="match status" value="1"/>
</dbReference>
<evidence type="ECO:0000256" key="1">
    <source>
        <dbReference type="ARBA" id="ARBA00018672"/>
    </source>
</evidence>
<dbReference type="CDD" id="cd18159">
    <property type="entry name" value="REC_OmpR_NsrR-like"/>
    <property type="match status" value="1"/>
</dbReference>
<keyword evidence="2" id="KW-0805">Transcription regulation</keyword>
<dbReference type="InterPro" id="IPR039420">
    <property type="entry name" value="WalR-like"/>
</dbReference>
<evidence type="ECO:0000259" key="8">
    <source>
        <dbReference type="PROSITE" id="PS50110"/>
    </source>
</evidence>
<evidence type="ECO:0000256" key="2">
    <source>
        <dbReference type="ARBA" id="ARBA00023015"/>
    </source>
</evidence>
<evidence type="ECO:0000313" key="10">
    <source>
        <dbReference type="EMBL" id="AFA49765.1"/>
    </source>
</evidence>
<feature type="domain" description="OmpR/PhoB-type" evidence="9">
    <location>
        <begin position="126"/>
        <end position="224"/>
    </location>
</feature>
<proteinExistence type="predicted"/>